<dbReference type="GO" id="GO:0030674">
    <property type="term" value="F:protein-macromolecule adaptor activity"/>
    <property type="evidence" value="ECO:0007669"/>
    <property type="project" value="TreeGrafter"/>
</dbReference>
<sequence>MPSTTSPCPVKPSSLRLLVLSPSTIPGISAPVSESAWASGPTPAPSSLPTPPLFPAFLEAITGSRPSADVATFSGYTSHPPVRLTTKYYARDVGIWCDELPSPFATPQSPGRRASPGPALPPLSERDARNSLDSNPPSSDEDEAESQRQVSQGVNSDTDIDASTESMTPIPTLTLEDWTRQILSPAAREVRAVIAGIVLLLPISAISTSTTTSAALATRESASASASASHYHDQDPDQDRETERDPLIKLIQTAHTLREAIEDDFPGRDIASLVVLQKASSSSGPGTRRTSPTTTEQNGLLIEQLEERCLELGFLGWEFVAWDGVIRGRDAQQKEEDQMQEPMQAERNKYGERNEHGEKTGLPRVLEVLESVDWSAEPGDGDGGDDGDDLNFDDDEYTDGDDDTLPNMRARTLVGDGASRFGALDFELQREMMELKMSMLGGDDEEAGDDDRGDDSREMNHSDDADQETQIERLPGLVERVVAIREAGLEMGQDERERFAKREIARIMREMG</sequence>
<evidence type="ECO:0000256" key="1">
    <source>
        <dbReference type="SAM" id="MobiDB-lite"/>
    </source>
</evidence>
<feature type="region of interest" description="Disordered" evidence="1">
    <location>
        <begin position="374"/>
        <end position="407"/>
    </location>
</feature>
<organism evidence="2 3">
    <name type="scientific">Cladophialophora yegresii CBS 114405</name>
    <dbReference type="NCBI Taxonomy" id="1182544"/>
    <lineage>
        <taxon>Eukaryota</taxon>
        <taxon>Fungi</taxon>
        <taxon>Dikarya</taxon>
        <taxon>Ascomycota</taxon>
        <taxon>Pezizomycotina</taxon>
        <taxon>Eurotiomycetes</taxon>
        <taxon>Chaetothyriomycetidae</taxon>
        <taxon>Chaetothyriales</taxon>
        <taxon>Herpotrichiellaceae</taxon>
        <taxon>Cladophialophora</taxon>
    </lineage>
</organism>
<dbReference type="OrthoDB" id="10261384at2759"/>
<dbReference type="AlphaFoldDB" id="W9WC09"/>
<dbReference type="Proteomes" id="UP000019473">
    <property type="component" value="Unassembled WGS sequence"/>
</dbReference>
<dbReference type="RefSeq" id="XP_007761174.1">
    <property type="nucleotide sequence ID" value="XM_007762984.1"/>
</dbReference>
<evidence type="ECO:0000313" key="3">
    <source>
        <dbReference type="Proteomes" id="UP000019473"/>
    </source>
</evidence>
<feature type="compositionally biased region" description="Low complexity" evidence="1">
    <location>
        <begin position="280"/>
        <end position="295"/>
    </location>
</feature>
<dbReference type="PANTHER" id="PTHR28043:SF1">
    <property type="entry name" value="INCREASED RECOMBINATION CENTERS PROTEIN 6"/>
    <property type="match status" value="1"/>
</dbReference>
<dbReference type="GeneID" id="19183559"/>
<comment type="caution">
    <text evidence="2">The sequence shown here is derived from an EMBL/GenBank/DDBJ whole genome shotgun (WGS) entry which is preliminary data.</text>
</comment>
<feature type="compositionally biased region" description="Basic and acidic residues" evidence="1">
    <location>
        <begin position="344"/>
        <end position="361"/>
    </location>
</feature>
<dbReference type="PANTHER" id="PTHR28043">
    <property type="entry name" value="INCREASED RECOMBINATION CENTERS PROTEIN 6"/>
    <property type="match status" value="1"/>
</dbReference>
<reference evidence="2 3" key="1">
    <citation type="submission" date="2013-03" db="EMBL/GenBank/DDBJ databases">
        <title>The Genome Sequence of Cladophialophora yegresii CBS 114405.</title>
        <authorList>
            <consortium name="The Broad Institute Genomics Platform"/>
            <person name="Cuomo C."/>
            <person name="de Hoog S."/>
            <person name="Gorbushina A."/>
            <person name="Walker B."/>
            <person name="Young S.K."/>
            <person name="Zeng Q."/>
            <person name="Gargeya S."/>
            <person name="Fitzgerald M."/>
            <person name="Haas B."/>
            <person name="Abouelleil A."/>
            <person name="Allen A.W."/>
            <person name="Alvarado L."/>
            <person name="Arachchi H.M."/>
            <person name="Berlin A.M."/>
            <person name="Chapman S.B."/>
            <person name="Gainer-Dewar J."/>
            <person name="Goldberg J."/>
            <person name="Griggs A."/>
            <person name="Gujja S."/>
            <person name="Hansen M."/>
            <person name="Howarth C."/>
            <person name="Imamovic A."/>
            <person name="Ireland A."/>
            <person name="Larimer J."/>
            <person name="McCowan C."/>
            <person name="Murphy C."/>
            <person name="Pearson M."/>
            <person name="Poon T.W."/>
            <person name="Priest M."/>
            <person name="Roberts A."/>
            <person name="Saif S."/>
            <person name="Shea T."/>
            <person name="Sisk P."/>
            <person name="Sykes S."/>
            <person name="Wortman J."/>
            <person name="Nusbaum C."/>
            <person name="Birren B."/>
        </authorList>
    </citation>
    <scope>NUCLEOTIDE SEQUENCE [LARGE SCALE GENOMIC DNA]</scope>
    <source>
        <strain evidence="2 3">CBS 114405</strain>
    </source>
</reference>
<dbReference type="EMBL" id="AMGW01000006">
    <property type="protein sequence ID" value="EXJ56064.1"/>
    <property type="molecule type" value="Genomic_DNA"/>
</dbReference>
<dbReference type="VEuPathDB" id="FungiDB:A1O7_08995"/>
<feature type="compositionally biased region" description="Basic and acidic residues" evidence="1">
    <location>
        <begin position="454"/>
        <end position="464"/>
    </location>
</feature>
<dbReference type="HOGENOM" id="CLU_031716_1_1_1"/>
<dbReference type="eggNOG" id="ENOG502RTVH">
    <property type="taxonomic scope" value="Eukaryota"/>
</dbReference>
<gene>
    <name evidence="2" type="ORF">A1O7_08995</name>
</gene>
<dbReference type="GO" id="GO:0016192">
    <property type="term" value="P:vesicle-mediated transport"/>
    <property type="evidence" value="ECO:0007669"/>
    <property type="project" value="InterPro"/>
</dbReference>
<dbReference type="Pfam" id="PF10199">
    <property type="entry name" value="Adaptin_binding"/>
    <property type="match status" value="1"/>
</dbReference>
<feature type="compositionally biased region" description="Acidic residues" evidence="1">
    <location>
        <begin position="442"/>
        <end position="453"/>
    </location>
</feature>
<dbReference type="Gene3D" id="3.40.50.11960">
    <property type="match status" value="1"/>
</dbReference>
<feature type="region of interest" description="Disordered" evidence="1">
    <location>
        <begin position="331"/>
        <end position="361"/>
    </location>
</feature>
<proteinExistence type="predicted"/>
<protein>
    <submittedName>
        <fullName evidence="2">Uncharacterized protein</fullName>
    </submittedName>
</protein>
<dbReference type="STRING" id="1182544.W9WC09"/>
<feature type="compositionally biased region" description="Basic and acidic residues" evidence="1">
    <location>
        <begin position="230"/>
        <end position="242"/>
    </location>
</feature>
<feature type="compositionally biased region" description="Polar residues" evidence="1">
    <location>
        <begin position="147"/>
        <end position="168"/>
    </location>
</feature>
<feature type="region of interest" description="Disordered" evidence="1">
    <location>
        <begin position="441"/>
        <end position="470"/>
    </location>
</feature>
<evidence type="ECO:0000313" key="2">
    <source>
        <dbReference type="EMBL" id="EXJ56064.1"/>
    </source>
</evidence>
<feature type="region of interest" description="Disordered" evidence="1">
    <location>
        <begin position="223"/>
        <end position="242"/>
    </location>
</feature>
<feature type="compositionally biased region" description="Acidic residues" evidence="1">
    <location>
        <begin position="379"/>
        <end position="404"/>
    </location>
</feature>
<keyword evidence="3" id="KW-1185">Reference proteome</keyword>
<feature type="region of interest" description="Disordered" evidence="1">
    <location>
        <begin position="277"/>
        <end position="299"/>
    </location>
</feature>
<dbReference type="InterPro" id="IPR034627">
    <property type="entry name" value="Irc6"/>
</dbReference>
<accession>W9WC09</accession>
<name>W9WC09_9EURO</name>
<feature type="region of interest" description="Disordered" evidence="1">
    <location>
        <begin position="104"/>
        <end position="168"/>
    </location>
</feature>